<evidence type="ECO:0000256" key="7">
    <source>
        <dbReference type="ARBA" id="ARBA00023136"/>
    </source>
</evidence>
<feature type="transmembrane region" description="Helical" evidence="9">
    <location>
        <begin position="322"/>
        <end position="344"/>
    </location>
</feature>
<sequence>MAANGTASIAYNAEFKLAQRRGLFILYCTYAGFYLSRKADSVVKAKLHEEEGFSMEDLAFLDTVYLAVYTVALAGSGVFGGYFSSNKLLSGALVLLALTSFLKARSTSVYMFACCQIIHAMCQSVGWPTCIKLIGTWVTENRGFVMGLWTTCQSMGGILGAVLGTFFLTHHTWQWAYLYHIPILLFLSLVVFNFIEEAPTQSRGHAYSNVDEEDDLESPNSALMASGKASSSSPRKQPSDQKISLANVLMIPGVVNIGVAYFFLKFMRYALLMWLPYYYEEGLLFDQSSAGYMSTSFEMGGLVGTPFIGWFSDKILTGRRDLTSACFLAVAGAMLSGCILVSGMGTFLNAAFMFFVGITVIGPDSILSGTIAQDLGSASKMGPNVIGTLAGLINSVGSCGSIFQSYSTAYISKVYGWSTLFGVFVAFACISSGILFRVALFLNSQSTDDRRSLQKAILVLTCVFCSGMFVVHIHK</sequence>
<dbReference type="GO" id="GO:0022857">
    <property type="term" value="F:transmembrane transporter activity"/>
    <property type="evidence" value="ECO:0007669"/>
    <property type="project" value="InterPro"/>
</dbReference>
<dbReference type="InterPro" id="IPR011701">
    <property type="entry name" value="MFS"/>
</dbReference>
<feature type="transmembrane region" description="Helical" evidence="9">
    <location>
        <begin position="415"/>
        <end position="436"/>
    </location>
</feature>
<dbReference type="PANTHER" id="PTHR43184">
    <property type="entry name" value="MAJOR FACILITATOR SUPERFAMILY TRANSPORTER 16, ISOFORM B"/>
    <property type="match status" value="1"/>
</dbReference>
<accession>A0A7S2SKL4</accession>
<evidence type="ECO:0000256" key="9">
    <source>
        <dbReference type="SAM" id="Phobius"/>
    </source>
</evidence>
<evidence type="ECO:0000256" key="1">
    <source>
        <dbReference type="ARBA" id="ARBA00004141"/>
    </source>
</evidence>
<dbReference type="InterPro" id="IPR020846">
    <property type="entry name" value="MFS_dom"/>
</dbReference>
<keyword evidence="6 9" id="KW-1133">Transmembrane helix</keyword>
<protein>
    <recommendedName>
        <fullName evidence="10">Major facilitator superfamily (MFS) profile domain-containing protein</fullName>
    </recommendedName>
</protein>
<keyword evidence="7 9" id="KW-0472">Membrane</keyword>
<feature type="transmembrane region" description="Helical" evidence="9">
    <location>
        <begin position="384"/>
        <end position="403"/>
    </location>
</feature>
<keyword evidence="3" id="KW-0813">Transport</keyword>
<evidence type="ECO:0000256" key="6">
    <source>
        <dbReference type="ARBA" id="ARBA00022989"/>
    </source>
</evidence>
<organism evidence="11">
    <name type="scientific">Mucochytrium quahogii</name>
    <dbReference type="NCBI Taxonomy" id="96639"/>
    <lineage>
        <taxon>Eukaryota</taxon>
        <taxon>Sar</taxon>
        <taxon>Stramenopiles</taxon>
        <taxon>Bigyra</taxon>
        <taxon>Labyrinthulomycetes</taxon>
        <taxon>Thraustochytrida</taxon>
        <taxon>Thraustochytriidae</taxon>
        <taxon>Mucochytrium</taxon>
    </lineage>
</organism>
<reference evidence="11" key="1">
    <citation type="submission" date="2021-01" db="EMBL/GenBank/DDBJ databases">
        <authorList>
            <person name="Corre E."/>
            <person name="Pelletier E."/>
            <person name="Niang G."/>
            <person name="Scheremetjew M."/>
            <person name="Finn R."/>
            <person name="Kale V."/>
            <person name="Holt S."/>
            <person name="Cochrane G."/>
            <person name="Meng A."/>
            <person name="Brown T."/>
            <person name="Cohen L."/>
        </authorList>
    </citation>
    <scope>NUCLEOTIDE SEQUENCE</scope>
    <source>
        <strain evidence="11">NY070348D</strain>
    </source>
</reference>
<gene>
    <name evidence="11" type="ORF">QSP1433_LOCUS15022</name>
</gene>
<evidence type="ECO:0000259" key="10">
    <source>
        <dbReference type="PROSITE" id="PS50850"/>
    </source>
</evidence>
<dbReference type="SUPFAM" id="SSF103473">
    <property type="entry name" value="MFS general substrate transporter"/>
    <property type="match status" value="1"/>
</dbReference>
<feature type="transmembrane region" description="Helical" evidence="9">
    <location>
        <begin position="143"/>
        <end position="169"/>
    </location>
</feature>
<evidence type="ECO:0000256" key="3">
    <source>
        <dbReference type="ARBA" id="ARBA00022448"/>
    </source>
</evidence>
<feature type="transmembrane region" description="Helical" evidence="9">
    <location>
        <begin position="245"/>
        <end position="270"/>
    </location>
</feature>
<evidence type="ECO:0000256" key="5">
    <source>
        <dbReference type="ARBA" id="ARBA00022692"/>
    </source>
</evidence>
<dbReference type="InterPro" id="IPR036259">
    <property type="entry name" value="MFS_trans_sf"/>
</dbReference>
<dbReference type="Gene3D" id="1.20.1250.20">
    <property type="entry name" value="MFS general substrate transporter like domains"/>
    <property type="match status" value="2"/>
</dbReference>
<feature type="transmembrane region" description="Helical" evidence="9">
    <location>
        <begin position="456"/>
        <end position="474"/>
    </location>
</feature>
<feature type="region of interest" description="Disordered" evidence="8">
    <location>
        <begin position="205"/>
        <end position="238"/>
    </location>
</feature>
<dbReference type="PIRSF" id="PIRSF002808">
    <property type="entry name" value="Hexose_phosphate_transp"/>
    <property type="match status" value="1"/>
</dbReference>
<evidence type="ECO:0000256" key="4">
    <source>
        <dbReference type="ARBA" id="ARBA00022597"/>
    </source>
</evidence>
<evidence type="ECO:0000313" key="11">
    <source>
        <dbReference type="EMBL" id="CAD9702748.1"/>
    </source>
</evidence>
<keyword evidence="4" id="KW-0762">Sugar transport</keyword>
<evidence type="ECO:0000256" key="2">
    <source>
        <dbReference type="ARBA" id="ARBA00009598"/>
    </source>
</evidence>
<proteinExistence type="inferred from homology"/>
<dbReference type="Pfam" id="PF07690">
    <property type="entry name" value="MFS_1"/>
    <property type="match status" value="1"/>
</dbReference>
<feature type="transmembrane region" description="Helical" evidence="9">
    <location>
        <begin position="64"/>
        <end position="83"/>
    </location>
</feature>
<dbReference type="PANTHER" id="PTHR43184:SF12">
    <property type="entry name" value="SUGAR PHOSPHATE EXCHANGER 3"/>
    <property type="match status" value="1"/>
</dbReference>
<feature type="transmembrane region" description="Helical" evidence="9">
    <location>
        <begin position="175"/>
        <end position="195"/>
    </location>
</feature>
<comment type="similarity">
    <text evidence="2">Belongs to the major facilitator superfamily. Organophosphate:Pi antiporter (OPA) (TC 2.A.1.4) family.</text>
</comment>
<feature type="transmembrane region" description="Helical" evidence="9">
    <location>
        <begin position="110"/>
        <end position="131"/>
    </location>
</feature>
<feature type="domain" description="Major facilitator superfamily (MFS) profile" evidence="10">
    <location>
        <begin position="1"/>
        <end position="446"/>
    </location>
</feature>
<dbReference type="GO" id="GO:0016020">
    <property type="term" value="C:membrane"/>
    <property type="evidence" value="ECO:0007669"/>
    <property type="project" value="UniProtKB-SubCell"/>
</dbReference>
<feature type="compositionally biased region" description="Polar residues" evidence="8">
    <location>
        <begin position="218"/>
        <end position="238"/>
    </location>
</feature>
<feature type="transmembrane region" description="Helical" evidence="9">
    <location>
        <begin position="350"/>
        <end position="372"/>
    </location>
</feature>
<evidence type="ECO:0000256" key="8">
    <source>
        <dbReference type="SAM" id="MobiDB-lite"/>
    </source>
</evidence>
<keyword evidence="5 9" id="KW-0812">Transmembrane</keyword>
<dbReference type="InterPro" id="IPR000849">
    <property type="entry name" value="Sugar_P_transporter"/>
</dbReference>
<dbReference type="PROSITE" id="PS50850">
    <property type="entry name" value="MFS"/>
    <property type="match status" value="1"/>
</dbReference>
<dbReference type="AlphaFoldDB" id="A0A7S2SKL4"/>
<comment type="subcellular location">
    <subcellularLocation>
        <location evidence="1">Membrane</location>
        <topology evidence="1">Multi-pass membrane protein</topology>
    </subcellularLocation>
</comment>
<feature type="transmembrane region" description="Helical" evidence="9">
    <location>
        <begin position="290"/>
        <end position="310"/>
    </location>
</feature>
<dbReference type="EMBL" id="HBHK01023886">
    <property type="protein sequence ID" value="CAD9702748.1"/>
    <property type="molecule type" value="Transcribed_RNA"/>
</dbReference>
<name>A0A7S2SKL4_9STRA</name>